<name>A0A5N6ILD2_9EURO</name>
<protein>
    <submittedName>
        <fullName evidence="1">Uncharacterized protein</fullName>
    </submittedName>
</protein>
<proteinExistence type="predicted"/>
<gene>
    <name evidence="1" type="ORF">BDV30DRAFT_220565</name>
</gene>
<evidence type="ECO:0000313" key="2">
    <source>
        <dbReference type="Proteomes" id="UP000326289"/>
    </source>
</evidence>
<sequence length="78" mass="9109">MQFPEKERRTDENDHRALGSTLSILRIVPRVKDRLSKQIHPSSVHHIRVRSTTMGEPPLHRPRTRNTKIGVRLVLKKV</sequence>
<dbReference type="EMBL" id="ML732912">
    <property type="protein sequence ID" value="KAB8267208.1"/>
    <property type="molecule type" value="Genomic_DNA"/>
</dbReference>
<accession>A0A5N6ILD2</accession>
<keyword evidence="2" id="KW-1185">Reference proteome</keyword>
<organism evidence="1 2">
    <name type="scientific">Aspergillus minisclerotigenes</name>
    <dbReference type="NCBI Taxonomy" id="656917"/>
    <lineage>
        <taxon>Eukaryota</taxon>
        <taxon>Fungi</taxon>
        <taxon>Dikarya</taxon>
        <taxon>Ascomycota</taxon>
        <taxon>Pezizomycotina</taxon>
        <taxon>Eurotiomycetes</taxon>
        <taxon>Eurotiomycetidae</taxon>
        <taxon>Eurotiales</taxon>
        <taxon>Aspergillaceae</taxon>
        <taxon>Aspergillus</taxon>
        <taxon>Aspergillus subgen. Circumdati</taxon>
    </lineage>
</organism>
<dbReference type="Proteomes" id="UP000326289">
    <property type="component" value="Unassembled WGS sequence"/>
</dbReference>
<reference evidence="1 2" key="1">
    <citation type="submission" date="2019-04" db="EMBL/GenBank/DDBJ databases">
        <title>Fungal friends and foes A comparative genomics study of 23 Aspergillus species from section Flavi.</title>
        <authorList>
            <consortium name="DOE Joint Genome Institute"/>
            <person name="Kjaerbolling I."/>
            <person name="Vesth T.C."/>
            <person name="Frisvad J.C."/>
            <person name="Nybo J.L."/>
            <person name="Theobald S."/>
            <person name="Kildgaard S."/>
            <person name="Petersen T.I."/>
            <person name="Kuo A."/>
            <person name="Sato A."/>
            <person name="Lyhne E.K."/>
            <person name="Kogle M.E."/>
            <person name="Wiebenga A."/>
            <person name="Kun R.S."/>
            <person name="Lubbers R.J."/>
            <person name="Makela M.R."/>
            <person name="Barry K."/>
            <person name="Chovatia M."/>
            <person name="Clum A."/>
            <person name="Daum C."/>
            <person name="Haridas S."/>
            <person name="He G."/>
            <person name="LaButti K."/>
            <person name="Lipzen A."/>
            <person name="Mondo S."/>
            <person name="Pangilinan J."/>
            <person name="Riley R."/>
            <person name="Salamov A."/>
            <person name="Simmons B.A."/>
            <person name="Magnuson J.K."/>
            <person name="Henrissat B."/>
            <person name="Mortensen U.H."/>
            <person name="Larsen T.O."/>
            <person name="De vries R.P."/>
            <person name="Grigoriev I.V."/>
            <person name="Machida M."/>
            <person name="Baker S.E."/>
            <person name="Andersen M.R."/>
        </authorList>
    </citation>
    <scope>NUCLEOTIDE SEQUENCE [LARGE SCALE GENOMIC DNA]</scope>
    <source>
        <strain evidence="1 2">CBS 117635</strain>
    </source>
</reference>
<evidence type="ECO:0000313" key="1">
    <source>
        <dbReference type="EMBL" id="KAB8267208.1"/>
    </source>
</evidence>
<dbReference type="AlphaFoldDB" id="A0A5N6ILD2"/>